<dbReference type="InterPro" id="IPR020846">
    <property type="entry name" value="MFS_dom"/>
</dbReference>
<evidence type="ECO:0000256" key="4">
    <source>
        <dbReference type="SAM" id="Phobius"/>
    </source>
</evidence>
<feature type="transmembrane region" description="Helical" evidence="4">
    <location>
        <begin position="86"/>
        <end position="106"/>
    </location>
</feature>
<feature type="transmembrane region" description="Helical" evidence="4">
    <location>
        <begin position="348"/>
        <end position="371"/>
    </location>
</feature>
<evidence type="ECO:0000256" key="3">
    <source>
        <dbReference type="ARBA" id="ARBA00023136"/>
    </source>
</evidence>
<dbReference type="Gene3D" id="1.20.1250.20">
    <property type="entry name" value="MFS general substrate transporter like domains"/>
    <property type="match status" value="2"/>
</dbReference>
<keyword evidence="7" id="KW-1185">Reference proteome</keyword>
<feature type="transmembrane region" description="Helical" evidence="4">
    <location>
        <begin position="377"/>
        <end position="399"/>
    </location>
</feature>
<dbReference type="EMBL" id="ONZG01000001">
    <property type="protein sequence ID" value="SPJ27004.1"/>
    <property type="molecule type" value="Genomic_DNA"/>
</dbReference>
<dbReference type="InterPro" id="IPR036259">
    <property type="entry name" value="MFS_trans_sf"/>
</dbReference>
<dbReference type="OrthoDB" id="1404228at2"/>
<dbReference type="GO" id="GO:0022857">
    <property type="term" value="F:transmembrane transporter activity"/>
    <property type="evidence" value="ECO:0007669"/>
    <property type="project" value="InterPro"/>
</dbReference>
<organism evidence="6 7">
    <name type="scientific">Falsiruegeria mediterranea M17</name>
    <dbReference type="NCBI Taxonomy" id="1200281"/>
    <lineage>
        <taxon>Bacteria</taxon>
        <taxon>Pseudomonadati</taxon>
        <taxon>Pseudomonadota</taxon>
        <taxon>Alphaproteobacteria</taxon>
        <taxon>Rhodobacterales</taxon>
        <taxon>Roseobacteraceae</taxon>
        <taxon>Falsiruegeria</taxon>
    </lineage>
</organism>
<reference evidence="7" key="1">
    <citation type="submission" date="2018-03" db="EMBL/GenBank/DDBJ databases">
        <authorList>
            <person name="Rodrigo-Torres L."/>
            <person name="Arahal R. D."/>
            <person name="Lucena T."/>
        </authorList>
    </citation>
    <scope>NUCLEOTIDE SEQUENCE [LARGE SCALE GENOMIC DNA]</scope>
    <source>
        <strain evidence="7">CECT 7615</strain>
    </source>
</reference>
<feature type="transmembrane region" description="Helical" evidence="4">
    <location>
        <begin position="313"/>
        <end position="336"/>
    </location>
</feature>
<name>A0A2R8C3K3_9RHOB</name>
<keyword evidence="3 4" id="KW-0472">Membrane</keyword>
<sequence>MKLQSVLEFLTLNARWLAAGGVLTFLSSFGQTFFISVFAGEIREAFELSHGEWGGLYSLGTMVSAGVMVWAGAATDFFRVRLLGPLILAGLVVACLVMGLNTWVWALPISVFLLRFFGQGMSSHLAMVAMARWFTATRGKALSIATLGFAVGEALLPLAFVTAMLHVHWQTLWILSAGICAIGIPILILLLRHERTPQSLAKSNASTGMEGRHWTRAEALRHPLFWTLIPAILGPSAFVTALFFHQVHLAEVKGWSHIQLVSLFPVYTVAGIVAMLTTGWALDRFGTTRLMPFFMLPFVIAFLSFALGNSLPLALIGFVFLGLSSGAIATLIPAFWADFYGTAHIGAIKALATAVMVLGSAIGPAITGALIDFGIGFEAQLIGVAIYFIVISALTAWGVRRAAQTL</sequence>
<dbReference type="PROSITE" id="PS50850">
    <property type="entry name" value="MFS"/>
    <property type="match status" value="1"/>
</dbReference>
<proteinExistence type="predicted"/>
<dbReference type="Pfam" id="PF07690">
    <property type="entry name" value="MFS_1"/>
    <property type="match status" value="1"/>
</dbReference>
<evidence type="ECO:0000313" key="6">
    <source>
        <dbReference type="EMBL" id="SPJ27004.1"/>
    </source>
</evidence>
<feature type="transmembrane region" description="Helical" evidence="4">
    <location>
        <begin position="264"/>
        <end position="282"/>
    </location>
</feature>
<keyword evidence="2 4" id="KW-1133">Transmembrane helix</keyword>
<feature type="transmembrane region" description="Helical" evidence="4">
    <location>
        <begin position="141"/>
        <end position="165"/>
    </location>
</feature>
<dbReference type="Proteomes" id="UP000244898">
    <property type="component" value="Unassembled WGS sequence"/>
</dbReference>
<dbReference type="InterPro" id="IPR011701">
    <property type="entry name" value="MFS"/>
</dbReference>
<evidence type="ECO:0000259" key="5">
    <source>
        <dbReference type="PROSITE" id="PS50850"/>
    </source>
</evidence>
<feature type="transmembrane region" description="Helical" evidence="4">
    <location>
        <begin position="289"/>
        <end position="307"/>
    </location>
</feature>
<feature type="transmembrane region" description="Helical" evidence="4">
    <location>
        <begin position="171"/>
        <end position="191"/>
    </location>
</feature>
<dbReference type="InterPro" id="IPR050327">
    <property type="entry name" value="Proton-linked_MCT"/>
</dbReference>
<evidence type="ECO:0000256" key="1">
    <source>
        <dbReference type="ARBA" id="ARBA00022692"/>
    </source>
</evidence>
<dbReference type="AlphaFoldDB" id="A0A2R8C3K3"/>
<gene>
    <name evidence="6" type="ORF">TRM7615_00483</name>
</gene>
<dbReference type="PANTHER" id="PTHR11360">
    <property type="entry name" value="MONOCARBOXYLATE TRANSPORTER"/>
    <property type="match status" value="1"/>
</dbReference>
<evidence type="ECO:0000256" key="2">
    <source>
        <dbReference type="ARBA" id="ARBA00022989"/>
    </source>
</evidence>
<evidence type="ECO:0000313" key="7">
    <source>
        <dbReference type="Proteomes" id="UP000244898"/>
    </source>
</evidence>
<feature type="domain" description="Major facilitator superfamily (MFS) profile" evidence="5">
    <location>
        <begin position="16"/>
        <end position="404"/>
    </location>
</feature>
<protein>
    <recommendedName>
        <fullName evidence="5">Major facilitator superfamily (MFS) profile domain-containing protein</fullName>
    </recommendedName>
</protein>
<keyword evidence="1 4" id="KW-0812">Transmembrane</keyword>
<feature type="transmembrane region" description="Helical" evidence="4">
    <location>
        <begin position="55"/>
        <end position="74"/>
    </location>
</feature>
<feature type="transmembrane region" description="Helical" evidence="4">
    <location>
        <begin position="112"/>
        <end position="134"/>
    </location>
</feature>
<feature type="transmembrane region" description="Helical" evidence="4">
    <location>
        <begin position="224"/>
        <end position="244"/>
    </location>
</feature>
<dbReference type="PANTHER" id="PTHR11360:SF308">
    <property type="entry name" value="BLL3089 PROTEIN"/>
    <property type="match status" value="1"/>
</dbReference>
<feature type="transmembrane region" description="Helical" evidence="4">
    <location>
        <begin position="12"/>
        <end position="35"/>
    </location>
</feature>
<dbReference type="SUPFAM" id="SSF103473">
    <property type="entry name" value="MFS general substrate transporter"/>
    <property type="match status" value="1"/>
</dbReference>
<accession>A0A2R8C3K3</accession>